<dbReference type="InterPro" id="IPR036188">
    <property type="entry name" value="FAD/NAD-bd_sf"/>
</dbReference>
<dbReference type="EC" id="1.3.5.1" evidence="5 15"/>
<evidence type="ECO:0000256" key="4">
    <source>
        <dbReference type="ARBA" id="ARBA00008040"/>
    </source>
</evidence>
<keyword evidence="15" id="KW-1003">Cell membrane</keyword>
<dbReference type="NCBIfam" id="TIGR01812">
    <property type="entry name" value="sdhA_frdA_Gneg"/>
    <property type="match status" value="1"/>
</dbReference>
<accession>A0ABY4SEG4</accession>
<dbReference type="InterPro" id="IPR030664">
    <property type="entry name" value="SdhA/FrdA/AprA"/>
</dbReference>
<evidence type="ECO:0000256" key="1">
    <source>
        <dbReference type="ARBA" id="ARBA00001974"/>
    </source>
</evidence>
<dbReference type="InterPro" id="IPR014006">
    <property type="entry name" value="Succ_Dhase_FrdA_Gneg"/>
</dbReference>
<keyword evidence="9 15" id="KW-0274">FAD</keyword>
<evidence type="ECO:0000256" key="12">
    <source>
        <dbReference type="ARBA" id="ARBA00023136"/>
    </source>
</evidence>
<evidence type="ECO:0000259" key="17">
    <source>
        <dbReference type="Pfam" id="PF02910"/>
    </source>
</evidence>
<dbReference type="PANTHER" id="PTHR11632">
    <property type="entry name" value="SUCCINATE DEHYDROGENASE 2 FLAVOPROTEIN SUBUNIT"/>
    <property type="match status" value="1"/>
</dbReference>
<dbReference type="InterPro" id="IPR011281">
    <property type="entry name" value="Succ_DH_flav_su_fwd"/>
</dbReference>
<dbReference type="Gene3D" id="4.10.80.40">
    <property type="entry name" value="succinate dehydrogenase protein domain"/>
    <property type="match status" value="1"/>
</dbReference>
<dbReference type="Gene3D" id="1.20.58.100">
    <property type="entry name" value="Fumarate reductase/succinate dehydrogenase flavoprotein-like, C-terminal domain"/>
    <property type="match status" value="1"/>
</dbReference>
<evidence type="ECO:0000256" key="10">
    <source>
        <dbReference type="ARBA" id="ARBA00022982"/>
    </source>
</evidence>
<keyword evidence="7 15" id="KW-0813">Transport</keyword>
<dbReference type="InterPro" id="IPR003952">
    <property type="entry name" value="FRD_SDH_FAD_BS"/>
</dbReference>
<dbReference type="NCBIfam" id="TIGR01816">
    <property type="entry name" value="sdhA_forward"/>
    <property type="match status" value="1"/>
</dbReference>
<evidence type="ECO:0000256" key="2">
    <source>
        <dbReference type="ARBA" id="ARBA00004515"/>
    </source>
</evidence>
<dbReference type="PANTHER" id="PTHR11632:SF51">
    <property type="entry name" value="SUCCINATE DEHYDROGENASE [UBIQUINONE] FLAVOPROTEIN SUBUNIT, MITOCHONDRIAL"/>
    <property type="match status" value="1"/>
</dbReference>
<dbReference type="PROSITE" id="PS00504">
    <property type="entry name" value="FRD_SDH_FAD_BINDING"/>
    <property type="match status" value="1"/>
</dbReference>
<dbReference type="InterPro" id="IPR003953">
    <property type="entry name" value="FAD-dep_OxRdtase_2_FAD-bd"/>
</dbReference>
<evidence type="ECO:0000313" key="19">
    <source>
        <dbReference type="Proteomes" id="UP001056201"/>
    </source>
</evidence>
<evidence type="ECO:0000256" key="13">
    <source>
        <dbReference type="ARBA" id="ARBA00049220"/>
    </source>
</evidence>
<organism evidence="18 19">
    <name type="scientific">Aquincola tertiaricarbonis</name>
    <dbReference type="NCBI Taxonomy" id="391953"/>
    <lineage>
        <taxon>Bacteria</taxon>
        <taxon>Pseudomonadati</taxon>
        <taxon>Pseudomonadota</taxon>
        <taxon>Betaproteobacteria</taxon>
        <taxon>Burkholderiales</taxon>
        <taxon>Sphaerotilaceae</taxon>
        <taxon>Aquincola</taxon>
    </lineage>
</organism>
<feature type="domain" description="Fumarate reductase/succinate dehydrogenase flavoprotein-like C-terminal" evidence="17">
    <location>
        <begin position="465"/>
        <end position="601"/>
    </location>
</feature>
<protein>
    <recommendedName>
        <fullName evidence="6 14">Succinate dehydrogenase flavoprotein subunit</fullName>
        <ecNumber evidence="5 15">1.3.5.1</ecNumber>
    </recommendedName>
</protein>
<dbReference type="InterPro" id="IPR027477">
    <property type="entry name" value="Succ_DH/fumarate_Rdtase_cat_sf"/>
</dbReference>
<evidence type="ECO:0000256" key="11">
    <source>
        <dbReference type="ARBA" id="ARBA00023002"/>
    </source>
</evidence>
<comment type="cofactor">
    <cofactor evidence="1 15">
        <name>FAD</name>
        <dbReference type="ChEBI" id="CHEBI:57692"/>
    </cofactor>
</comment>
<evidence type="ECO:0000256" key="14">
    <source>
        <dbReference type="NCBIfam" id="TIGR01816"/>
    </source>
</evidence>
<keyword evidence="12 15" id="KW-0472">Membrane</keyword>
<dbReference type="Proteomes" id="UP001056201">
    <property type="component" value="Chromosome 2"/>
</dbReference>
<dbReference type="PIRSF" id="PIRSF000171">
    <property type="entry name" value="SDHA_APRA_LASPO"/>
    <property type="match status" value="1"/>
</dbReference>
<sequence>MALNASSLPRRKFDVVIVGAGGSGMRASLQLSRAGLNVAVLSKVFPTRSHTVAAQGGIGASLGNMSEDNWHYHFYDTIKGSDWLGDQDAIEFMCREAPKVVYELEHFGMPFDRNPDGTIYQRPFGGHTANYGEKPVQRACAAADRTGHAMLHTLYQQNVKARTNFFVEWMALDLIRDAEGDVVGVTALEMETGDIHILEAKTTLLATGGAGRIFAASTNAFINTGDGLGMAARAGIPLQDMEFWQFHPTGVAGAGVLLTEGCRGEGAILRNSDGERFMERYAPTLKDLAPRDFVSRCMDQEIKQGRGCGPNKDYVVLDMTHLGADTIMKRLPSVFEIGHNFANVDITKEPIPVVPTIHYQMGGIPTNIHGQVVTPNGQIPNAIVNGLYAVGECSCVSVHGANRLGTNSLLDLVVFGRAAGNHIVEFNNKNKNHKPLPADAVDRTLERVARLDSSTSGEYAQDVANEIRSVMQQHAAVFRTQASMNEGVTKILEVAKRVPNIALKDKSKVFNTARVEALEVENLIEAAKATMISAAARTECRGAHTVEDYERPADDPQFPLGRNDAEWMKHTLFFSEDNRLEYKPVNLKPLTVESVPPKVRTF</sequence>
<evidence type="ECO:0000256" key="15">
    <source>
        <dbReference type="RuleBase" id="RU362051"/>
    </source>
</evidence>
<evidence type="ECO:0000259" key="16">
    <source>
        <dbReference type="Pfam" id="PF00890"/>
    </source>
</evidence>
<dbReference type="Pfam" id="PF00890">
    <property type="entry name" value="FAD_binding_2"/>
    <property type="match status" value="1"/>
</dbReference>
<comment type="similarity">
    <text evidence="4 15">Belongs to the FAD-dependent oxidoreductase 2 family. FRD/SDH subfamily.</text>
</comment>
<evidence type="ECO:0000256" key="6">
    <source>
        <dbReference type="ARBA" id="ARBA00019965"/>
    </source>
</evidence>
<keyword evidence="15" id="KW-0997">Cell inner membrane</keyword>
<gene>
    <name evidence="18" type="primary">sdhA</name>
    <name evidence="18" type="ORF">MW290_18460</name>
</gene>
<evidence type="ECO:0000256" key="5">
    <source>
        <dbReference type="ARBA" id="ARBA00012792"/>
    </source>
</evidence>
<dbReference type="SUPFAM" id="SSF51905">
    <property type="entry name" value="FAD/NAD(P)-binding domain"/>
    <property type="match status" value="1"/>
</dbReference>
<dbReference type="EMBL" id="CP097636">
    <property type="protein sequence ID" value="URI10960.1"/>
    <property type="molecule type" value="Genomic_DNA"/>
</dbReference>
<keyword evidence="15" id="KW-0816">Tricarboxylic acid cycle</keyword>
<evidence type="ECO:0000256" key="7">
    <source>
        <dbReference type="ARBA" id="ARBA00022448"/>
    </source>
</evidence>
<comment type="catalytic activity">
    <reaction evidence="13 15">
        <text>a quinone + succinate = fumarate + a quinol</text>
        <dbReference type="Rhea" id="RHEA:40523"/>
        <dbReference type="ChEBI" id="CHEBI:24646"/>
        <dbReference type="ChEBI" id="CHEBI:29806"/>
        <dbReference type="ChEBI" id="CHEBI:30031"/>
        <dbReference type="ChEBI" id="CHEBI:132124"/>
        <dbReference type="EC" id="1.3.5.1"/>
    </reaction>
</comment>
<comment type="pathway">
    <text evidence="3 15">Carbohydrate metabolism; tricarboxylic acid cycle; fumarate from succinate (bacterial route): step 1/1.</text>
</comment>
<evidence type="ECO:0000256" key="8">
    <source>
        <dbReference type="ARBA" id="ARBA00022630"/>
    </source>
</evidence>
<keyword evidence="19" id="KW-1185">Reference proteome</keyword>
<evidence type="ECO:0000256" key="9">
    <source>
        <dbReference type="ARBA" id="ARBA00022827"/>
    </source>
</evidence>
<dbReference type="InterPro" id="IPR037099">
    <property type="entry name" value="Fum_R/Succ_DH_flav-like_C_sf"/>
</dbReference>
<dbReference type="PRINTS" id="PR00411">
    <property type="entry name" value="PNDRDTASEI"/>
</dbReference>
<proteinExistence type="inferred from homology"/>
<dbReference type="Gene3D" id="3.50.50.60">
    <property type="entry name" value="FAD/NAD(P)-binding domain"/>
    <property type="match status" value="1"/>
</dbReference>
<dbReference type="Gene3D" id="3.90.700.10">
    <property type="entry name" value="Succinate dehydrogenase/fumarate reductase flavoprotein, catalytic domain"/>
    <property type="match status" value="1"/>
</dbReference>
<dbReference type="SUPFAM" id="SSF46977">
    <property type="entry name" value="Succinate dehydrogenase/fumarate reductase flavoprotein C-terminal domain"/>
    <property type="match status" value="1"/>
</dbReference>
<feature type="domain" description="FAD-dependent oxidoreductase 2 FAD-binding" evidence="16">
    <location>
        <begin position="14"/>
        <end position="409"/>
    </location>
</feature>
<evidence type="ECO:0000256" key="3">
    <source>
        <dbReference type="ARBA" id="ARBA00004894"/>
    </source>
</evidence>
<keyword evidence="11 15" id="KW-0560">Oxidoreductase</keyword>
<keyword evidence="8 15" id="KW-0285">Flavoprotein</keyword>
<dbReference type="Pfam" id="PF02910">
    <property type="entry name" value="Succ_DH_flav_C"/>
    <property type="match status" value="1"/>
</dbReference>
<evidence type="ECO:0000313" key="18">
    <source>
        <dbReference type="EMBL" id="URI10960.1"/>
    </source>
</evidence>
<comment type="subcellular location">
    <subcellularLocation>
        <location evidence="2 15">Cell inner membrane</location>
        <topology evidence="2 15">Peripheral membrane protein</topology>
        <orientation evidence="2 15">Cytoplasmic side</orientation>
    </subcellularLocation>
</comment>
<dbReference type="InterPro" id="IPR015939">
    <property type="entry name" value="Fum_Rdtase/Succ_DH_flav-like_C"/>
</dbReference>
<keyword evidence="10 15" id="KW-0249">Electron transport</keyword>
<dbReference type="SUPFAM" id="SSF56425">
    <property type="entry name" value="Succinate dehydrogenase/fumarate reductase flavoprotein, catalytic domain"/>
    <property type="match status" value="1"/>
</dbReference>
<reference evidence="18" key="1">
    <citation type="submission" date="2022-05" db="EMBL/GenBank/DDBJ databases">
        <title>An RpoN-dependent PEP-CTERM gene is involved in floc formation of an Aquincola tertiaricarbonis strain.</title>
        <authorList>
            <person name="Qiu D."/>
            <person name="Xia M."/>
        </authorList>
    </citation>
    <scope>NUCLEOTIDE SEQUENCE</scope>
    <source>
        <strain evidence="18">RN12</strain>
    </source>
</reference>
<name>A0ABY4SEG4_AQUTE</name>
<dbReference type="RefSeq" id="WP_250199163.1">
    <property type="nucleotide sequence ID" value="NZ_CP097636.1"/>
</dbReference>